<keyword evidence="3" id="KW-1185">Reference proteome</keyword>
<gene>
    <name evidence="2" type="ORF">CBER1_04773</name>
</gene>
<dbReference type="AlphaFoldDB" id="A0A2S6CD17"/>
<dbReference type="Gene3D" id="3.30.710.10">
    <property type="entry name" value="Potassium Channel Kv1.1, Chain A"/>
    <property type="match status" value="1"/>
</dbReference>
<dbReference type="PANTHER" id="PTHR47843">
    <property type="entry name" value="BTB DOMAIN-CONTAINING PROTEIN-RELATED"/>
    <property type="match status" value="1"/>
</dbReference>
<dbReference type="PANTHER" id="PTHR47843:SF2">
    <property type="entry name" value="BTB DOMAIN-CONTAINING PROTEIN"/>
    <property type="match status" value="1"/>
</dbReference>
<dbReference type="STRING" id="357750.A0A2S6CD17"/>
<dbReference type="PROSITE" id="PS50097">
    <property type="entry name" value="BTB"/>
    <property type="match status" value="1"/>
</dbReference>
<proteinExistence type="predicted"/>
<organism evidence="2 3">
    <name type="scientific">Cercospora berteroae</name>
    <dbReference type="NCBI Taxonomy" id="357750"/>
    <lineage>
        <taxon>Eukaryota</taxon>
        <taxon>Fungi</taxon>
        <taxon>Dikarya</taxon>
        <taxon>Ascomycota</taxon>
        <taxon>Pezizomycotina</taxon>
        <taxon>Dothideomycetes</taxon>
        <taxon>Dothideomycetidae</taxon>
        <taxon>Mycosphaerellales</taxon>
        <taxon>Mycosphaerellaceae</taxon>
        <taxon>Cercospora</taxon>
    </lineage>
</organism>
<comment type="caution">
    <text evidence="2">The sequence shown here is derived from an EMBL/GenBank/DDBJ whole genome shotgun (WGS) entry which is preliminary data.</text>
</comment>
<feature type="domain" description="BTB" evidence="1">
    <location>
        <begin position="23"/>
        <end position="92"/>
    </location>
</feature>
<dbReference type="OrthoDB" id="5345504at2759"/>
<evidence type="ECO:0000313" key="2">
    <source>
        <dbReference type="EMBL" id="PPJ57618.1"/>
    </source>
</evidence>
<dbReference type="Proteomes" id="UP000237631">
    <property type="component" value="Unassembled WGS sequence"/>
</dbReference>
<evidence type="ECO:0000313" key="3">
    <source>
        <dbReference type="Proteomes" id="UP000237631"/>
    </source>
</evidence>
<accession>A0A2S6CD17</accession>
<evidence type="ECO:0000259" key="1">
    <source>
        <dbReference type="PROSITE" id="PS50097"/>
    </source>
</evidence>
<dbReference type="InterPro" id="IPR011333">
    <property type="entry name" value="SKP1/BTB/POZ_sf"/>
</dbReference>
<protein>
    <recommendedName>
        <fullName evidence="1">BTB domain-containing protein</fullName>
    </recommendedName>
</protein>
<dbReference type="InterPro" id="IPR000210">
    <property type="entry name" value="BTB/POZ_dom"/>
</dbReference>
<name>A0A2S6CD17_9PEZI</name>
<dbReference type="CDD" id="cd18186">
    <property type="entry name" value="BTB_POZ_ZBTB_KLHL-like"/>
    <property type="match status" value="1"/>
</dbReference>
<dbReference type="SUPFAM" id="SSF54695">
    <property type="entry name" value="POZ domain"/>
    <property type="match status" value="1"/>
</dbReference>
<sequence length="461" mass="52775">MSAFAPIPDILKRADEAIDFSSAEIIVIVGPARKYFPVHEALLRKSSAYFATALDEKWLEGRSRVVEMVEDDEQAFHVYINWLYRGKICLDIPHFSSTDELDTAWTRMFRAYALGDKLCDINFKDSLTDAAAVWFTRTRLPSAKPLHTLYESTLPGSPMRLLMTCELAKRDDQIKSIDESWPHALAVDLVKLLKFPNEHFLESTFQMACGCAFHEHSLRRSLSERCYRASAKNPAHAMQRLCPQRHDTIDFATRSIRFRLTESSATFSINERLLRRCQPALEFSVESKEAGVWTLRSESNHLAFNIYLNWLCSGKMYVDFAEDRNDCTLWVKIALAYDLGRQLPNCSFRDAITDAVALTFCQKRVDDLTWIPTEPETLEGMYQVFQGESGLCRLIAHEMATLTNLADLLSDQWPSKLLHAVAVDATRRLNEGAGSSTMKRTRECKFHEHGLLEECYRKKMA</sequence>
<dbReference type="EMBL" id="PNEN01000489">
    <property type="protein sequence ID" value="PPJ57618.1"/>
    <property type="molecule type" value="Genomic_DNA"/>
</dbReference>
<reference evidence="3" key="1">
    <citation type="journal article" date="2017" name="bioRxiv">
        <title>Conservation of a gene cluster reveals novel cercosporin biosynthetic mechanisms and extends production to the genus Colletotrichum.</title>
        <authorList>
            <person name="de Jonge R."/>
            <person name="Ebert M.K."/>
            <person name="Huitt-Roehl C.R."/>
            <person name="Pal P."/>
            <person name="Suttle J.C."/>
            <person name="Spanner R.E."/>
            <person name="Neubauer J.D."/>
            <person name="Jurick W.M.II."/>
            <person name="Stott K.A."/>
            <person name="Secor G.A."/>
            <person name="Thomma B.P.H.J."/>
            <person name="Van de Peer Y."/>
            <person name="Townsend C.A."/>
            <person name="Bolton M.D."/>
        </authorList>
    </citation>
    <scope>NUCLEOTIDE SEQUENCE [LARGE SCALE GENOMIC DNA]</scope>
    <source>
        <strain evidence="3">CBS538.71</strain>
    </source>
</reference>